<dbReference type="EMBL" id="KZ301986">
    <property type="protein sequence ID" value="PFH51608.1"/>
    <property type="molecule type" value="Genomic_DNA"/>
</dbReference>
<gene>
    <name evidence="2" type="ORF">AMATHDRAFT_74800</name>
</gene>
<reference evidence="2 3" key="1">
    <citation type="submission" date="2014-02" db="EMBL/GenBank/DDBJ databases">
        <title>Transposable element dynamics among asymbiotic and ectomycorrhizal Amanita fungi.</title>
        <authorList>
            <consortium name="DOE Joint Genome Institute"/>
            <person name="Hess J."/>
            <person name="Skrede I."/>
            <person name="Wolfe B."/>
            <person name="LaButti K."/>
            <person name="Ohm R.A."/>
            <person name="Grigoriev I.V."/>
            <person name="Pringle A."/>
        </authorList>
    </citation>
    <scope>NUCLEOTIDE SEQUENCE [LARGE SCALE GENOMIC DNA]</scope>
    <source>
        <strain evidence="2 3">SKay4041</strain>
    </source>
</reference>
<proteinExistence type="predicted"/>
<organism evidence="2 3">
    <name type="scientific">Amanita thiersii Skay4041</name>
    <dbReference type="NCBI Taxonomy" id="703135"/>
    <lineage>
        <taxon>Eukaryota</taxon>
        <taxon>Fungi</taxon>
        <taxon>Dikarya</taxon>
        <taxon>Basidiomycota</taxon>
        <taxon>Agaricomycotina</taxon>
        <taxon>Agaricomycetes</taxon>
        <taxon>Agaricomycetidae</taxon>
        <taxon>Agaricales</taxon>
        <taxon>Pluteineae</taxon>
        <taxon>Amanitaceae</taxon>
        <taxon>Amanita</taxon>
    </lineage>
</organism>
<name>A0A2A9NNC7_9AGAR</name>
<dbReference type="PANTHER" id="PTHR34310">
    <property type="entry name" value="DUF427 DOMAIN PROTEIN (AFU_ORTHOLOGUE AFUA_3G02220)"/>
    <property type="match status" value="1"/>
</dbReference>
<feature type="domain" description="DUF427" evidence="1">
    <location>
        <begin position="130"/>
        <end position="223"/>
    </location>
</feature>
<evidence type="ECO:0000259" key="1">
    <source>
        <dbReference type="Pfam" id="PF04248"/>
    </source>
</evidence>
<dbReference type="InterPro" id="IPR038694">
    <property type="entry name" value="DUF427_sf"/>
</dbReference>
<dbReference type="Pfam" id="PF04248">
    <property type="entry name" value="NTP_transf_9"/>
    <property type="match status" value="2"/>
</dbReference>
<dbReference type="Proteomes" id="UP000242287">
    <property type="component" value="Unassembled WGS sequence"/>
</dbReference>
<accession>A0A2A9NNC7</accession>
<feature type="domain" description="DUF427" evidence="1">
    <location>
        <begin position="17"/>
        <end position="62"/>
    </location>
</feature>
<dbReference type="OrthoDB" id="18996at2759"/>
<dbReference type="InterPro" id="IPR007361">
    <property type="entry name" value="DUF427"/>
</dbReference>
<protein>
    <recommendedName>
        <fullName evidence="1">DUF427 domain-containing protein</fullName>
    </recommendedName>
</protein>
<dbReference type="PANTHER" id="PTHR34310:SF9">
    <property type="entry name" value="BLR5716 PROTEIN"/>
    <property type="match status" value="1"/>
</dbReference>
<dbReference type="AlphaFoldDB" id="A0A2A9NNC7"/>
<keyword evidence="3" id="KW-1185">Reference proteome</keyword>
<evidence type="ECO:0000313" key="2">
    <source>
        <dbReference type="EMBL" id="PFH51608.1"/>
    </source>
</evidence>
<evidence type="ECO:0000313" key="3">
    <source>
        <dbReference type="Proteomes" id="UP000242287"/>
    </source>
</evidence>
<dbReference type="STRING" id="703135.A0A2A9NNC7"/>
<dbReference type="Gene3D" id="2.170.150.40">
    <property type="entry name" value="Domain of unknown function (DUF427)"/>
    <property type="match status" value="2"/>
</dbReference>
<sequence>MSLFFTIPHIEPSPRRVRVYFGGECLVDTKSAKFVWESKYYPKYFFTEQDLPRGNLKAVEESEDKIIYDVNAGGKTAARAATLHRSGDLKGLFVIQHSAMDHWFEEDEEAFGHPKDPYKRVDVLQSSRHVRIEVNGQELANTRSPRFLYETMLPMRTYIPKLDCRLDLLEESQLTTHCPYKGTANYYHVKLPSTEKLENIVWWYKSPLPECGTIKGYLSFYDEKVDVFIDGEKQPKPVWD</sequence>